<keyword evidence="4" id="KW-1134">Transmembrane beta strand</keyword>
<comment type="similarity">
    <text evidence="2">Belongs to the outer membrane factor (OMF) (TC 1.B.17) family.</text>
</comment>
<dbReference type="GO" id="GO:0015562">
    <property type="term" value="F:efflux transmembrane transporter activity"/>
    <property type="evidence" value="ECO:0007669"/>
    <property type="project" value="InterPro"/>
</dbReference>
<keyword evidence="3" id="KW-0813">Transport</keyword>
<evidence type="ECO:0000256" key="2">
    <source>
        <dbReference type="ARBA" id="ARBA00007613"/>
    </source>
</evidence>
<dbReference type="STRING" id="1817760.A2151_02550"/>
<feature type="signal peptide" evidence="8">
    <location>
        <begin position="1"/>
        <end position="20"/>
    </location>
</feature>
<evidence type="ECO:0000256" key="8">
    <source>
        <dbReference type="SAM" id="SignalP"/>
    </source>
</evidence>
<dbReference type="EMBL" id="MFSU01000024">
    <property type="protein sequence ID" value="OGI48613.1"/>
    <property type="molecule type" value="Genomic_DNA"/>
</dbReference>
<dbReference type="InterPro" id="IPR003423">
    <property type="entry name" value="OMP_efflux"/>
</dbReference>
<dbReference type="GO" id="GO:0015288">
    <property type="term" value="F:porin activity"/>
    <property type="evidence" value="ECO:0007669"/>
    <property type="project" value="TreeGrafter"/>
</dbReference>
<evidence type="ECO:0000256" key="6">
    <source>
        <dbReference type="ARBA" id="ARBA00023136"/>
    </source>
</evidence>
<sequence length="418" mass="45104">MRRLLSWSLWVLLWGAPARAEPPAITWDECVQEAAANNAELRTARANLAAAAYKADAAYSGNLPQLSAGAGYTDTSGSVVGDTGTTAYSTSLSLTQNLFAGFQDQAKIEQGAANRTAAEASLAAARARLSQDLKAAYAGLLYAQENIVLTEKIVRRLEENLRLVELRFEGGRENKGSYLFSQASLAQARYEYLQAQQAVVSAQAQLARALGRAARGALRVAEGVPLAEPGAAPDFAQLARGAPDYLQVQAQERSATADVALARSGFYPSVNLSGSVGREGPDWAPQNDRRTVGLNLTLPLFSGGKDYYATKSASASLEAASSGKDNVERQLFVRLRQTYAGYVEAAEKLKVDRQFVEAATARAEIARSRYDNGLMTFDDWDRIESDLIQRSKSLLVSRRDRVNAEAAWEQAQGKGVIP</sequence>
<organism evidence="9 10">
    <name type="scientific">Candidatus Muproteobacteria bacterium RBG_16_65_34</name>
    <dbReference type="NCBI Taxonomy" id="1817760"/>
    <lineage>
        <taxon>Bacteria</taxon>
        <taxon>Pseudomonadati</taxon>
        <taxon>Pseudomonadota</taxon>
        <taxon>Candidatus Muproteobacteria</taxon>
    </lineage>
</organism>
<dbReference type="PANTHER" id="PTHR30026">
    <property type="entry name" value="OUTER MEMBRANE PROTEIN TOLC"/>
    <property type="match status" value="1"/>
</dbReference>
<dbReference type="GO" id="GO:1990281">
    <property type="term" value="C:efflux pump complex"/>
    <property type="evidence" value="ECO:0007669"/>
    <property type="project" value="TreeGrafter"/>
</dbReference>
<evidence type="ECO:0000256" key="5">
    <source>
        <dbReference type="ARBA" id="ARBA00022692"/>
    </source>
</evidence>
<dbReference type="Pfam" id="PF02321">
    <property type="entry name" value="OEP"/>
    <property type="match status" value="2"/>
</dbReference>
<keyword evidence="8" id="KW-0732">Signal</keyword>
<dbReference type="Proteomes" id="UP000178885">
    <property type="component" value="Unassembled WGS sequence"/>
</dbReference>
<dbReference type="InterPro" id="IPR051906">
    <property type="entry name" value="TolC-like"/>
</dbReference>
<name>A0A1F6TU01_9PROT</name>
<accession>A0A1F6TU01</accession>
<evidence type="ECO:0000313" key="9">
    <source>
        <dbReference type="EMBL" id="OGI48613.1"/>
    </source>
</evidence>
<comment type="caution">
    <text evidence="9">The sequence shown here is derived from an EMBL/GenBank/DDBJ whole genome shotgun (WGS) entry which is preliminary data.</text>
</comment>
<dbReference type="PANTHER" id="PTHR30026:SF20">
    <property type="entry name" value="OUTER MEMBRANE PROTEIN TOLC"/>
    <property type="match status" value="1"/>
</dbReference>
<keyword evidence="6" id="KW-0472">Membrane</keyword>
<feature type="chain" id="PRO_5009526847" description="Transporter" evidence="8">
    <location>
        <begin position="21"/>
        <end position="418"/>
    </location>
</feature>
<evidence type="ECO:0000256" key="7">
    <source>
        <dbReference type="ARBA" id="ARBA00023237"/>
    </source>
</evidence>
<evidence type="ECO:0008006" key="11">
    <source>
        <dbReference type="Google" id="ProtNLM"/>
    </source>
</evidence>
<evidence type="ECO:0000256" key="3">
    <source>
        <dbReference type="ARBA" id="ARBA00022448"/>
    </source>
</evidence>
<keyword evidence="5" id="KW-0812">Transmembrane</keyword>
<gene>
    <name evidence="9" type="ORF">A2151_02550</name>
</gene>
<keyword evidence="7" id="KW-0998">Cell outer membrane</keyword>
<dbReference type="Gene3D" id="1.20.1600.10">
    <property type="entry name" value="Outer membrane efflux proteins (OEP)"/>
    <property type="match status" value="1"/>
</dbReference>
<proteinExistence type="inferred from homology"/>
<reference evidence="9 10" key="1">
    <citation type="journal article" date="2016" name="Nat. Commun.">
        <title>Thousands of microbial genomes shed light on interconnected biogeochemical processes in an aquifer system.</title>
        <authorList>
            <person name="Anantharaman K."/>
            <person name="Brown C.T."/>
            <person name="Hug L.A."/>
            <person name="Sharon I."/>
            <person name="Castelle C.J."/>
            <person name="Probst A.J."/>
            <person name="Thomas B.C."/>
            <person name="Singh A."/>
            <person name="Wilkins M.J."/>
            <person name="Karaoz U."/>
            <person name="Brodie E.L."/>
            <person name="Williams K.H."/>
            <person name="Hubbard S.S."/>
            <person name="Banfield J.F."/>
        </authorList>
    </citation>
    <scope>NUCLEOTIDE SEQUENCE [LARGE SCALE GENOMIC DNA]</scope>
</reference>
<evidence type="ECO:0000313" key="10">
    <source>
        <dbReference type="Proteomes" id="UP000178885"/>
    </source>
</evidence>
<dbReference type="GO" id="GO:0009279">
    <property type="term" value="C:cell outer membrane"/>
    <property type="evidence" value="ECO:0007669"/>
    <property type="project" value="UniProtKB-SubCell"/>
</dbReference>
<comment type="subcellular location">
    <subcellularLocation>
        <location evidence="1">Cell outer membrane</location>
    </subcellularLocation>
</comment>
<protein>
    <recommendedName>
        <fullName evidence="11">Transporter</fullName>
    </recommendedName>
</protein>
<dbReference type="SUPFAM" id="SSF56954">
    <property type="entry name" value="Outer membrane efflux proteins (OEP)"/>
    <property type="match status" value="1"/>
</dbReference>
<dbReference type="AlphaFoldDB" id="A0A1F6TU01"/>
<evidence type="ECO:0000256" key="4">
    <source>
        <dbReference type="ARBA" id="ARBA00022452"/>
    </source>
</evidence>
<evidence type="ECO:0000256" key="1">
    <source>
        <dbReference type="ARBA" id="ARBA00004442"/>
    </source>
</evidence>